<reference evidence="1" key="1">
    <citation type="submission" date="2018-05" db="EMBL/GenBank/DDBJ databases">
        <authorList>
            <person name="Lanie J.A."/>
            <person name="Ng W.-L."/>
            <person name="Kazmierczak K.M."/>
            <person name="Andrzejewski T.M."/>
            <person name="Davidsen T.M."/>
            <person name="Wayne K.J."/>
            <person name="Tettelin H."/>
            <person name="Glass J.I."/>
            <person name="Rusch D."/>
            <person name="Podicherti R."/>
            <person name="Tsui H.-C.T."/>
            <person name="Winkler M.E."/>
        </authorList>
    </citation>
    <scope>NUCLEOTIDE SEQUENCE</scope>
</reference>
<proteinExistence type="predicted"/>
<dbReference type="InterPro" id="IPR036704">
    <property type="entry name" value="RraA/RraA-like_sf"/>
</dbReference>
<protein>
    <recommendedName>
        <fullName evidence="2">Dimethylmenaquinone methyltransferase</fullName>
    </recommendedName>
</protein>
<dbReference type="AlphaFoldDB" id="A0A382THT3"/>
<evidence type="ECO:0000313" key="1">
    <source>
        <dbReference type="EMBL" id="SVD21067.1"/>
    </source>
</evidence>
<dbReference type="EMBL" id="UINC01136354">
    <property type="protein sequence ID" value="SVD21067.1"/>
    <property type="molecule type" value="Genomic_DNA"/>
</dbReference>
<sequence length="233" mass="25572">MAFELNATSKIKSTTNTYEGPRFRDGRPKVGDDIVERMKLVTIEEAWGGLMGKGHKFQFEGDWTNLHPDRVIVGRAVTARYIPHRPDFNDVVEEEGKRYKRIGGQNSWVIDSLVKNDVLVVDLFGKVLRGTFIGDNLGTAIAANTGGTGLVVDGGIRDDHRVRQLPINVLCKGLDPSAIGDVTMAEMNGPIRIGEAVCMPGDIVLATPTGVIFVPPQYAQEVVEQSENTRLRD</sequence>
<gene>
    <name evidence="1" type="ORF">METZ01_LOCUS373921</name>
</gene>
<dbReference type="SUPFAM" id="SSF89562">
    <property type="entry name" value="RraA-like"/>
    <property type="match status" value="1"/>
</dbReference>
<dbReference type="InterPro" id="IPR005493">
    <property type="entry name" value="RraA/RraA-like"/>
</dbReference>
<dbReference type="PANTHER" id="PTHR33254">
    <property type="entry name" value="4-HYDROXY-4-METHYL-2-OXOGLUTARATE ALDOLASE 3-RELATED"/>
    <property type="match status" value="1"/>
</dbReference>
<accession>A0A382THT3</accession>
<organism evidence="1">
    <name type="scientific">marine metagenome</name>
    <dbReference type="NCBI Taxonomy" id="408172"/>
    <lineage>
        <taxon>unclassified sequences</taxon>
        <taxon>metagenomes</taxon>
        <taxon>ecological metagenomes</taxon>
    </lineage>
</organism>
<dbReference type="Pfam" id="PF03737">
    <property type="entry name" value="RraA-like"/>
    <property type="match status" value="1"/>
</dbReference>
<feature type="non-terminal residue" evidence="1">
    <location>
        <position position="233"/>
    </location>
</feature>
<evidence type="ECO:0008006" key="2">
    <source>
        <dbReference type="Google" id="ProtNLM"/>
    </source>
</evidence>
<dbReference type="PANTHER" id="PTHR33254:SF4">
    <property type="entry name" value="4-HYDROXY-4-METHYL-2-OXOGLUTARATE ALDOLASE 3-RELATED"/>
    <property type="match status" value="1"/>
</dbReference>
<name>A0A382THT3_9ZZZZ</name>
<dbReference type="CDD" id="cd16841">
    <property type="entry name" value="RraA_family"/>
    <property type="match status" value="1"/>
</dbReference>
<dbReference type="Gene3D" id="3.50.30.40">
    <property type="entry name" value="Ribonuclease E inhibitor RraA/RraA-like"/>
    <property type="match status" value="1"/>
</dbReference>